<feature type="domain" description="Concentrative nucleoside transporter N-terminal" evidence="8">
    <location>
        <begin position="10"/>
        <end position="82"/>
    </location>
</feature>
<dbReference type="RefSeq" id="WP_003612909.1">
    <property type="nucleotide sequence ID" value="NZ_ADVE02000001.1"/>
</dbReference>
<dbReference type="GO" id="GO:0005886">
    <property type="term" value="C:plasma membrane"/>
    <property type="evidence" value="ECO:0007669"/>
    <property type="project" value="UniProtKB-SubCell"/>
</dbReference>
<dbReference type="PANTHER" id="PTHR10590:SF4">
    <property type="entry name" value="SOLUTE CARRIER FAMILY 28 MEMBER 3"/>
    <property type="match status" value="1"/>
</dbReference>
<dbReference type="Pfam" id="PF01773">
    <property type="entry name" value="Nucleos_tra2_N"/>
    <property type="match status" value="1"/>
</dbReference>
<dbReference type="STRING" id="595536.GCA_000178815_04262"/>
<name>A0A2D2CX28_METT3</name>
<evidence type="ECO:0000256" key="1">
    <source>
        <dbReference type="ARBA" id="ARBA00004651"/>
    </source>
</evidence>
<reference evidence="12" key="1">
    <citation type="submission" date="2017-10" db="EMBL/GenBank/DDBJ databases">
        <title>Completed PacBio SMRT sequence of Methylosinus trichosporium OB3b reveals presence of a third large plasmid.</title>
        <authorList>
            <person name="Charles T.C."/>
            <person name="Lynch M.D.J."/>
            <person name="Heil J.R."/>
            <person name="Cheng J."/>
        </authorList>
    </citation>
    <scope>NUCLEOTIDE SEQUENCE [LARGE SCALE GENOMIC DNA]</scope>
    <source>
        <strain evidence="12">OB3b</strain>
    </source>
</reference>
<feature type="transmembrane region" description="Helical" evidence="7">
    <location>
        <begin position="145"/>
        <end position="164"/>
    </location>
</feature>
<dbReference type="Pfam" id="PF07670">
    <property type="entry name" value="Gate"/>
    <property type="match status" value="1"/>
</dbReference>
<gene>
    <name evidence="11" type="ORF">CQW49_04500</name>
</gene>
<evidence type="ECO:0000256" key="6">
    <source>
        <dbReference type="ARBA" id="ARBA00023136"/>
    </source>
</evidence>
<feature type="transmembrane region" description="Helical" evidence="7">
    <location>
        <begin position="265"/>
        <end position="287"/>
    </location>
</feature>
<dbReference type="InterPro" id="IPR011657">
    <property type="entry name" value="CNT_C_dom"/>
</dbReference>
<dbReference type="KEGG" id="mtw:CQW49_04500"/>
<evidence type="ECO:0000313" key="11">
    <source>
        <dbReference type="EMBL" id="ATQ67236.1"/>
    </source>
</evidence>
<dbReference type="EMBL" id="CP023737">
    <property type="protein sequence ID" value="ATQ67236.1"/>
    <property type="molecule type" value="Genomic_DNA"/>
</dbReference>
<accession>A0A2D2CX28</accession>
<keyword evidence="12" id="KW-1185">Reference proteome</keyword>
<proteinExistence type="inferred from homology"/>
<dbReference type="Pfam" id="PF07662">
    <property type="entry name" value="Nucleos_tra2_C"/>
    <property type="match status" value="1"/>
</dbReference>
<comment type="similarity">
    <text evidence="2">Belongs to the concentrative nucleoside transporter (CNT) (TC 2.A.41) family.</text>
</comment>
<evidence type="ECO:0000256" key="4">
    <source>
        <dbReference type="ARBA" id="ARBA00022692"/>
    </source>
</evidence>
<feature type="transmembrane region" description="Helical" evidence="7">
    <location>
        <begin position="299"/>
        <end position="318"/>
    </location>
</feature>
<feature type="domain" description="Concentrative nucleoside transporter C-terminal" evidence="9">
    <location>
        <begin position="209"/>
        <end position="413"/>
    </location>
</feature>
<dbReference type="Proteomes" id="UP000230709">
    <property type="component" value="Chromosome"/>
</dbReference>
<evidence type="ECO:0000256" key="2">
    <source>
        <dbReference type="ARBA" id="ARBA00009033"/>
    </source>
</evidence>
<evidence type="ECO:0000256" key="5">
    <source>
        <dbReference type="ARBA" id="ARBA00022989"/>
    </source>
</evidence>
<dbReference type="PANTHER" id="PTHR10590">
    <property type="entry name" value="SODIUM/NUCLEOSIDE COTRANSPORTER"/>
    <property type="match status" value="1"/>
</dbReference>
<feature type="transmembrane region" description="Helical" evidence="7">
    <location>
        <begin position="176"/>
        <end position="198"/>
    </location>
</feature>
<keyword evidence="5 7" id="KW-1133">Transmembrane helix</keyword>
<evidence type="ECO:0000313" key="12">
    <source>
        <dbReference type="Proteomes" id="UP000230709"/>
    </source>
</evidence>
<evidence type="ECO:0000259" key="10">
    <source>
        <dbReference type="Pfam" id="PF07670"/>
    </source>
</evidence>
<feature type="domain" description="Nucleoside transporter/FeoB GTPase Gate" evidence="10">
    <location>
        <begin position="101"/>
        <end position="201"/>
    </location>
</feature>
<evidence type="ECO:0000259" key="9">
    <source>
        <dbReference type="Pfam" id="PF07662"/>
    </source>
</evidence>
<dbReference type="InterPro" id="IPR002668">
    <property type="entry name" value="CNT_N_dom"/>
</dbReference>
<comment type="subcellular location">
    <subcellularLocation>
        <location evidence="1">Cell membrane</location>
        <topology evidence="1">Multi-pass membrane protein</topology>
    </subcellularLocation>
</comment>
<keyword evidence="3" id="KW-1003">Cell membrane</keyword>
<feature type="transmembrane region" description="Helical" evidence="7">
    <location>
        <begin position="358"/>
        <end position="381"/>
    </location>
</feature>
<keyword evidence="4 7" id="KW-0812">Transmembrane</keyword>
<dbReference type="GO" id="GO:0015293">
    <property type="term" value="F:symporter activity"/>
    <property type="evidence" value="ECO:0007669"/>
    <property type="project" value="TreeGrafter"/>
</dbReference>
<dbReference type="InterPro" id="IPR008276">
    <property type="entry name" value="C_nuclsd_transpt"/>
</dbReference>
<feature type="transmembrane region" description="Helical" evidence="7">
    <location>
        <begin position="210"/>
        <end position="232"/>
    </location>
</feature>
<feature type="transmembrane region" description="Helical" evidence="7">
    <location>
        <begin position="393"/>
        <end position="416"/>
    </location>
</feature>
<evidence type="ECO:0000259" key="8">
    <source>
        <dbReference type="Pfam" id="PF01773"/>
    </source>
</evidence>
<dbReference type="AlphaFoldDB" id="A0A2D2CX28"/>
<dbReference type="GO" id="GO:0005337">
    <property type="term" value="F:nucleoside transmembrane transporter activity"/>
    <property type="evidence" value="ECO:0007669"/>
    <property type="project" value="InterPro"/>
</dbReference>
<protein>
    <submittedName>
        <fullName evidence="11">Nucleoside:proton symporter</fullName>
    </submittedName>
</protein>
<feature type="transmembrane region" description="Helical" evidence="7">
    <location>
        <begin position="104"/>
        <end position="124"/>
    </location>
</feature>
<feature type="transmembrane region" description="Helical" evidence="7">
    <location>
        <begin position="32"/>
        <end position="51"/>
    </location>
</feature>
<evidence type="ECO:0000256" key="7">
    <source>
        <dbReference type="SAM" id="Phobius"/>
    </source>
</evidence>
<organism evidence="11 12">
    <name type="scientific">Methylosinus trichosporium (strain ATCC 35070 / NCIMB 11131 / UNIQEM 75 / OB3b)</name>
    <dbReference type="NCBI Taxonomy" id="595536"/>
    <lineage>
        <taxon>Bacteria</taxon>
        <taxon>Pseudomonadati</taxon>
        <taxon>Pseudomonadota</taxon>
        <taxon>Alphaproteobacteria</taxon>
        <taxon>Hyphomicrobiales</taxon>
        <taxon>Methylocystaceae</taxon>
        <taxon>Methylosinus</taxon>
    </lineage>
</organism>
<sequence length="425" mass="44023">MADLARAALAFLCFFLVAYAVSEDRARIPWRVVIGGLALQFAAAAILIGFPPAQKIVLVANDAAHALQAATDAGSSFVFGYLGGAAPPFEEKNAGASFILAFKALPMVLTISALASLLFHWGVLQRIAGAFAFVLQRSLGVSGPLALGAAVHIFVGMIEAPLLIRPYLARMQRGELFALMSCGMAGVAGTVMVIYAGFLAPRLPDALGHILVASVIATPAAIAVAAVMTPWVPGEKRDAQLVVEHPPTGAFDAIVKGVADGVGPLVGVVSVLLTTIALVTLVNMALAHLPVVGGETVSLQWAFAFLFRPVVWLIGVPWSESAPAAALMATKTVVNEFVAYRDMSGVGPETLSPKSRLILTYAMCGFANFGSMGILVGGLNVMLPERRAEIARLGLLSIVSGTLATAMSGCVAGVLFDLGAIHLPG</sequence>
<keyword evidence="6 7" id="KW-0472">Membrane</keyword>
<evidence type="ECO:0000256" key="3">
    <source>
        <dbReference type="ARBA" id="ARBA00022475"/>
    </source>
</evidence>
<dbReference type="InterPro" id="IPR011642">
    <property type="entry name" value="Gate_dom"/>
</dbReference>